<dbReference type="GO" id="GO:0016491">
    <property type="term" value="F:oxidoreductase activity"/>
    <property type="evidence" value="ECO:0007669"/>
    <property type="project" value="UniProtKB-KW"/>
</dbReference>
<keyword evidence="6" id="KW-0670">Pyruvate</keyword>
<evidence type="ECO:0000313" key="6">
    <source>
        <dbReference type="EMBL" id="ROR03072.1"/>
    </source>
</evidence>
<dbReference type="Proteomes" id="UP000276223">
    <property type="component" value="Unassembled WGS sequence"/>
</dbReference>
<dbReference type="InterPro" id="IPR017900">
    <property type="entry name" value="4Fe4S_Fe_S_CS"/>
</dbReference>
<dbReference type="PANTHER" id="PTHR32154:SF0">
    <property type="entry name" value="PYRUVATE-FLAVODOXIN OXIDOREDUCTASE-RELATED"/>
    <property type="match status" value="1"/>
</dbReference>
<dbReference type="InterPro" id="IPR033412">
    <property type="entry name" value="PFOR_II"/>
</dbReference>
<dbReference type="InterPro" id="IPR017896">
    <property type="entry name" value="4Fe4S_Fe-S-bd"/>
</dbReference>
<keyword evidence="4" id="KW-0411">Iron-sulfur</keyword>
<dbReference type="RefSeq" id="WP_123288869.1">
    <property type="nucleotide sequence ID" value="NZ_RJVA01000009.1"/>
</dbReference>
<keyword evidence="1" id="KW-0479">Metal-binding</keyword>
<dbReference type="Gene3D" id="3.40.50.970">
    <property type="match status" value="2"/>
</dbReference>
<dbReference type="Gene3D" id="3.30.70.20">
    <property type="match status" value="1"/>
</dbReference>
<dbReference type="InterPro" id="IPR002869">
    <property type="entry name" value="Pyrv_flavodox_OxRed_cen"/>
</dbReference>
<dbReference type="CDD" id="cd07034">
    <property type="entry name" value="TPP_PYR_PFOR_IOR-alpha_like"/>
    <property type="match status" value="1"/>
</dbReference>
<comment type="caution">
    <text evidence="6">The sequence shown here is derived from an EMBL/GenBank/DDBJ whole genome shotgun (WGS) entry which is preliminary data.</text>
</comment>
<dbReference type="PROSITE" id="PS51379">
    <property type="entry name" value="4FE4S_FER_2"/>
    <property type="match status" value="2"/>
</dbReference>
<proteinExistence type="predicted"/>
<dbReference type="SUPFAM" id="SSF52922">
    <property type="entry name" value="TK C-terminal domain-like"/>
    <property type="match status" value="1"/>
</dbReference>
<evidence type="ECO:0000259" key="5">
    <source>
        <dbReference type="PROSITE" id="PS51379"/>
    </source>
</evidence>
<dbReference type="Gene3D" id="3.40.50.920">
    <property type="match status" value="1"/>
</dbReference>
<dbReference type="GO" id="GO:0051536">
    <property type="term" value="F:iron-sulfur cluster binding"/>
    <property type="evidence" value="ECO:0007669"/>
    <property type="project" value="UniProtKB-KW"/>
</dbReference>
<dbReference type="Pfam" id="PF17147">
    <property type="entry name" value="PFOR_II"/>
    <property type="match status" value="1"/>
</dbReference>
<evidence type="ECO:0000256" key="3">
    <source>
        <dbReference type="ARBA" id="ARBA00023004"/>
    </source>
</evidence>
<keyword evidence="2" id="KW-0560">Oxidoreductase</keyword>
<dbReference type="SUPFAM" id="SSF52518">
    <property type="entry name" value="Thiamin diphosphate-binding fold (THDP-binding)"/>
    <property type="match status" value="2"/>
</dbReference>
<dbReference type="SUPFAM" id="SSF54862">
    <property type="entry name" value="4Fe-4S ferredoxins"/>
    <property type="match status" value="1"/>
</dbReference>
<dbReference type="InterPro" id="IPR050722">
    <property type="entry name" value="Pyruvate:ferred/Flavod_OxRd"/>
</dbReference>
<dbReference type="Pfam" id="PF01855">
    <property type="entry name" value="POR_N"/>
    <property type="match status" value="1"/>
</dbReference>
<dbReference type="EMBL" id="RJVA01000009">
    <property type="protein sequence ID" value="ROR03072.1"/>
    <property type="molecule type" value="Genomic_DNA"/>
</dbReference>
<protein>
    <submittedName>
        <fullName evidence="6">Pyruvate/2-oxoacid:ferredoxin oxidoreductase alpha subunit</fullName>
    </submittedName>
</protein>
<name>A0A3N1VS54_9BACT</name>
<keyword evidence="3" id="KW-0408">Iron</keyword>
<dbReference type="PANTHER" id="PTHR32154">
    <property type="entry name" value="PYRUVATE-FLAVODOXIN OXIDOREDUCTASE-RELATED"/>
    <property type="match status" value="1"/>
</dbReference>
<dbReference type="GO" id="GO:0046872">
    <property type="term" value="F:metal ion binding"/>
    <property type="evidence" value="ECO:0007669"/>
    <property type="project" value="UniProtKB-KW"/>
</dbReference>
<evidence type="ECO:0000313" key="7">
    <source>
        <dbReference type="Proteomes" id="UP000276223"/>
    </source>
</evidence>
<feature type="domain" description="4Fe-4S ferredoxin-type" evidence="5">
    <location>
        <begin position="188"/>
        <end position="217"/>
    </location>
</feature>
<keyword evidence="7" id="KW-1185">Reference proteome</keyword>
<dbReference type="InterPro" id="IPR002880">
    <property type="entry name" value="Pyrv_Fd/Flavodoxin_OxRdtase_N"/>
</dbReference>
<dbReference type="Gene3D" id="3.40.920.10">
    <property type="entry name" value="Pyruvate-ferredoxin oxidoreductase, PFOR, domain III"/>
    <property type="match status" value="1"/>
</dbReference>
<evidence type="ECO:0000256" key="4">
    <source>
        <dbReference type="ARBA" id="ARBA00023014"/>
    </source>
</evidence>
<dbReference type="InterPro" id="IPR029061">
    <property type="entry name" value="THDP-binding"/>
</dbReference>
<dbReference type="InterPro" id="IPR009014">
    <property type="entry name" value="Transketo_C/PFOR_II"/>
</dbReference>
<evidence type="ECO:0000256" key="1">
    <source>
        <dbReference type="ARBA" id="ARBA00022723"/>
    </source>
</evidence>
<reference evidence="6 7" key="1">
    <citation type="submission" date="2018-11" db="EMBL/GenBank/DDBJ databases">
        <title>Genomic Encyclopedia of Type Strains, Phase IV (KMG-IV): sequencing the most valuable type-strain genomes for metagenomic binning, comparative biology and taxonomic classification.</title>
        <authorList>
            <person name="Goeker M."/>
        </authorList>
    </citation>
    <scope>NUCLEOTIDE SEQUENCE [LARGE SCALE GENOMIC DNA]</scope>
    <source>
        <strain evidence="6 7">DSM 22027</strain>
    </source>
</reference>
<dbReference type="OrthoDB" id="9794954at2"/>
<accession>A0A3N1VS54</accession>
<sequence length="2176" mass="244405">MQDALFPGISSRIIPKDLMERWRRAETASWPVRPEGDGLGMWMETPQGRYRILSEEWLGPGVRLGLLGARYARDGLRQDAPRSMAAFLCQRHLAHGRFYALMVQAAQRTSETRGVAVFVQDAQGDYALVDSPLDDSTLWPFVLVFAQLMGLRSQDPARYDDFGDFLVLGGHNLVERHSTDKRVRYVSRKIRVDKAQCTGCLQCVGLCHEMRIHVSPTGIELLGAQEDHCTHCGLCHMRCPHLVSVPYTADQESPSRRRAFVDYGIGIRLYGNHVAAWERWLTALEKDGSGPYPYAVQSLAFRRGPLGSWPEEAIEQIVLTPVPRDEWPGRVPGRGLTVTFFFNGNPTCLIRPRFTAGLLCVTEDGLVEQDLLAAALHAGLEVRATGLFDRPVTNFRSPTLGSSSVTRVHVPANEVTRWFKEQGLWDGRSIGRLWREGDIDLILAPRYEDVPAKVHAEVLRDVGREGLILSPHLPQKHPVTKSPLLNGLTRHLQEIFLRHPELLQEEATIAQKLLNELPQSAAQLHARYGPMAFAGGHSACPSCAEAQVLAIPVAMAIAMSLARGEVPQVAFTCETGCMSETLNKMNEAAQKVPGGRTVFGGGFAFGEAMSQVLDRAVRMGLLKKGRRYVVSQGGDGGAVIGLPAWLNALRQQAFLIRQRWPNVLHFITVTDTQVYSNTGGESSASSLLGMGTLTTPIGKFLMGNQRVQWTLINLAAEFPGVLVGMGHSGDRAAAQEFWLLADRLGQSAMRWDVTPCPETGKFFGQDPDDYARIMAHAGMLPEVVFYGRYRKRVAPFHPEDRGKPYEEWRMDPKPVLYWISRDPRYKALLKRDEDTGQWVPRNALARFLIMQLETYRDQMNWQIDLETRLILQAERRVRAFMDDLRSQWASARVDGRAFPYAVLFDDDGRLKPHFAETLERDMVLRLLGQETGARYADLRDGFHDEDEKRWRAVVRALESLEAYESGLEAFGDEEQALNRWRREARAALEQVHKAYARLRDAARALWEADPIGKELFQTDNELDSSAQSQEGLTGILFQILDRLLEERTLAAWTELQQYRLSQQLRRDFLQTGGLIRVQHVQAAGHEREALRQVLSRFGPFTIAVASLAGDRGIAINRVFAQFLTAKGCWAGMSWQFGSSKRGTPVLSATFVDSRPLERKDAMFSFDALVVVVTNFEEMKRDPHMLFGSLRVGGTVIVNHWDEPERLWTEVVRFCPENLRVAVMALRQQAFQDGGWSPERLELELDRALGTPGGEAAFPERDRLRTLCRALVSCRMITVDMDGIMERLSGRSGMVSNLVAVSAIFDALVHAGLPFNWDRDKGILTRGFPGAVLKNPELLALYEKAMDRARSERHEWPSPILTNVATGEEVPVKSVRLSGSRAEADRRGCADDPGDALMIMGGTLAGMVLSQIALPEHPLFYVGFPITPAGNPFYAMAEAFANGHPYIVVDELNPSEKVAAEKLLGVARTGMFLPVTFTASQGWRLFTEIIPQFVGARLEGLFLLAKRALAAPNLNIEESHTDFMSFRDDGGIMLAPKSIQEYVPCLYLARLLTHFAKLPVILSIGGITDTHKIGLVRVPPDAVVRRWLTETLQGFDFSEHRIVNADGHRVVHGPSCTAATYQETQSEVEKAHEMVRWVWPKAVEAVRRLTGVQLHPLEVRVAGSAFEEASVPTTDSLKTLLVLQGSLFPNAVEALQELEEEGWRGMGCVSVRLMNPFPEEELQQWLKGMRAVAVLDRSNSFGSIPPLASRVFNACARLDQGAKGPPPAVLRSLVGGLGGREITVPEMKELLLSTHLLFSPLEPWEREALKHWIQEDDTLKDWIEELTALHIRALARHTRVPKYFPGQDHEAEESFRKQLHRRIIARDYVGLLAHYNQVEFVGPREVYEETELRRRLIVELEKRLARLAANTGRSDARRALVLLHYGGSAEDREKARHLLAKSPRESVSAALLRRFGLDADALPGAFQTESPTGPLGEPLSVHSHAVMEEADKPTSTPWTCVLEDIEREIAALVAVPFEAEEAARIEKVVRRLVNLSCRRAMLLNPEDYDRLLLEFLAQDETSQWSRLRTKIPQELIGHLETEYLWTYRDVIDRWVQREVIGKLYAPEIEDFFEGQGRGKLQAFLNGLSDSLSPKQKRHMVEEYVRRHVLVGTTKTQDFYLEYFRTWVWPDLSGQGAI</sequence>
<organism evidence="6 7">
    <name type="scientific">Desulfosoma caldarium</name>
    <dbReference type="NCBI Taxonomy" id="610254"/>
    <lineage>
        <taxon>Bacteria</taxon>
        <taxon>Pseudomonadati</taxon>
        <taxon>Thermodesulfobacteriota</taxon>
        <taxon>Syntrophobacteria</taxon>
        <taxon>Syntrophobacterales</taxon>
        <taxon>Syntrophobacteraceae</taxon>
        <taxon>Desulfosoma</taxon>
    </lineage>
</organism>
<evidence type="ECO:0000256" key="2">
    <source>
        <dbReference type="ARBA" id="ARBA00023002"/>
    </source>
</evidence>
<gene>
    <name evidence="6" type="ORF">EDC27_0327</name>
</gene>
<dbReference type="PROSITE" id="PS00198">
    <property type="entry name" value="4FE4S_FER_1"/>
    <property type="match status" value="1"/>
</dbReference>
<dbReference type="GO" id="GO:0006979">
    <property type="term" value="P:response to oxidative stress"/>
    <property type="evidence" value="ECO:0007669"/>
    <property type="project" value="TreeGrafter"/>
</dbReference>
<feature type="domain" description="4Fe-4S ferredoxin-type" evidence="5">
    <location>
        <begin position="220"/>
        <end position="250"/>
    </location>
</feature>